<dbReference type="GO" id="GO:0022857">
    <property type="term" value="F:transmembrane transporter activity"/>
    <property type="evidence" value="ECO:0007669"/>
    <property type="project" value="InterPro"/>
</dbReference>
<accession>A0A9N9DAR7</accession>
<name>A0A9N9DAR7_9GLOM</name>
<dbReference type="Gene3D" id="1.20.1720.10">
    <property type="entry name" value="Multidrug resistance protein D"/>
    <property type="match status" value="1"/>
</dbReference>
<dbReference type="GO" id="GO:0005886">
    <property type="term" value="C:plasma membrane"/>
    <property type="evidence" value="ECO:0007669"/>
    <property type="project" value="TreeGrafter"/>
</dbReference>
<dbReference type="PANTHER" id="PTHR23501:SF191">
    <property type="entry name" value="VACUOLAR BASIC AMINO ACID TRANSPORTER 4"/>
    <property type="match status" value="1"/>
</dbReference>
<dbReference type="PANTHER" id="PTHR23501">
    <property type="entry name" value="MAJOR FACILITATOR SUPERFAMILY"/>
    <property type="match status" value="1"/>
</dbReference>
<dbReference type="Proteomes" id="UP000789570">
    <property type="component" value="Unassembled WGS sequence"/>
</dbReference>
<reference evidence="10" key="1">
    <citation type="submission" date="2021-06" db="EMBL/GenBank/DDBJ databases">
        <authorList>
            <person name="Kallberg Y."/>
            <person name="Tangrot J."/>
            <person name="Rosling A."/>
        </authorList>
    </citation>
    <scope>NUCLEOTIDE SEQUENCE</scope>
    <source>
        <strain evidence="10">UK204</strain>
    </source>
</reference>
<keyword evidence="11" id="KW-1185">Reference proteome</keyword>
<feature type="compositionally biased region" description="Polar residues" evidence="7">
    <location>
        <begin position="10"/>
        <end position="29"/>
    </location>
</feature>
<protein>
    <submittedName>
        <fullName evidence="10">10489_t:CDS:1</fullName>
    </submittedName>
</protein>
<feature type="transmembrane region" description="Helical" evidence="8">
    <location>
        <begin position="306"/>
        <end position="329"/>
    </location>
</feature>
<evidence type="ECO:0000313" key="10">
    <source>
        <dbReference type="EMBL" id="CAG8628657.1"/>
    </source>
</evidence>
<keyword evidence="4 8" id="KW-0812">Transmembrane</keyword>
<evidence type="ECO:0000256" key="7">
    <source>
        <dbReference type="SAM" id="MobiDB-lite"/>
    </source>
</evidence>
<evidence type="ECO:0000313" key="11">
    <source>
        <dbReference type="Proteomes" id="UP000789570"/>
    </source>
</evidence>
<feature type="domain" description="Major facilitator superfamily (MFS) profile" evidence="9">
    <location>
        <begin position="49"/>
        <end position="515"/>
    </location>
</feature>
<dbReference type="InterPro" id="IPR020846">
    <property type="entry name" value="MFS_dom"/>
</dbReference>
<dbReference type="PRINTS" id="PR01036">
    <property type="entry name" value="TCRTETB"/>
</dbReference>
<feature type="transmembrane region" description="Helical" evidence="8">
    <location>
        <begin position="479"/>
        <end position="498"/>
    </location>
</feature>
<dbReference type="CDD" id="cd17502">
    <property type="entry name" value="MFS_Azr1_MDR_like"/>
    <property type="match status" value="1"/>
</dbReference>
<dbReference type="PROSITE" id="PS50850">
    <property type="entry name" value="MFS"/>
    <property type="match status" value="1"/>
</dbReference>
<gene>
    <name evidence="10" type="ORF">FCALED_LOCUS9945</name>
</gene>
<feature type="transmembrane region" description="Helical" evidence="8">
    <location>
        <begin position="139"/>
        <end position="160"/>
    </location>
</feature>
<keyword evidence="3" id="KW-0813">Transport</keyword>
<feature type="transmembrane region" description="Helical" evidence="8">
    <location>
        <begin position="407"/>
        <end position="430"/>
    </location>
</feature>
<feature type="transmembrane region" description="Helical" evidence="8">
    <location>
        <begin position="46"/>
        <end position="64"/>
    </location>
</feature>
<keyword evidence="5 8" id="KW-1133">Transmembrane helix</keyword>
<dbReference type="OrthoDB" id="10021397at2759"/>
<comment type="similarity">
    <text evidence="2">Belongs to the major facilitator superfamily.</text>
</comment>
<feature type="transmembrane region" description="Helical" evidence="8">
    <location>
        <begin position="271"/>
        <end position="294"/>
    </location>
</feature>
<dbReference type="AlphaFoldDB" id="A0A9N9DAR7"/>
<evidence type="ECO:0000256" key="2">
    <source>
        <dbReference type="ARBA" id="ARBA00008335"/>
    </source>
</evidence>
<organism evidence="10 11">
    <name type="scientific">Funneliformis caledonium</name>
    <dbReference type="NCBI Taxonomy" id="1117310"/>
    <lineage>
        <taxon>Eukaryota</taxon>
        <taxon>Fungi</taxon>
        <taxon>Fungi incertae sedis</taxon>
        <taxon>Mucoromycota</taxon>
        <taxon>Glomeromycotina</taxon>
        <taxon>Glomeromycetes</taxon>
        <taxon>Glomerales</taxon>
        <taxon>Glomeraceae</taxon>
        <taxon>Funneliformis</taxon>
    </lineage>
</organism>
<sequence>MLSETEDHSNTTSRVNVKNNDPEAQTLNDETLKNGQVKVQLSKIELIMIIIGLSLGVFLATLDQTIVSTALPKIASDFNALDEISWVATSFLLTMTGLQPTYGKFSDIFGRKETILFAIIIFEIGSLLCGLASNMISLIIFRAIAGLGGGGIISLVMIIISDIGSFQDRGKYQGIIVAVYGFSSVVGPLLGGVFTDHLTWRWAFFINLPLGAVAVVAIIFLLRIPRPKGSLIQKLKRIDYLGTIVMTLTIIAFLLPLNWGGNEYAWNSPMIIALLVLGCVGLFLFVLIEVKFAIEPVAPSHLFKNVNVMGNLSTIFFQGMVFFGLIYYIPIYFQVIKGDSATESGLELLPYIFGAVSASISTGQIMSRSDIASYRTISIIGGILITVGSGLLTLWNEHSGRGVQISYMIITGVGVGVGGVLGIAIIGTTFNNVLVHNLNELSLPTEIKLAVRQSAIAVHDLPDNMRIPVITAYVDALKVAYIVLVPLGMLCTISAFFMGNLKPERSGKETVVVNE</sequence>
<comment type="subcellular location">
    <subcellularLocation>
        <location evidence="1">Endomembrane system</location>
        <topology evidence="1">Multi-pass membrane protein</topology>
    </subcellularLocation>
</comment>
<dbReference type="InterPro" id="IPR036259">
    <property type="entry name" value="MFS_trans_sf"/>
</dbReference>
<evidence type="ECO:0000256" key="1">
    <source>
        <dbReference type="ARBA" id="ARBA00004127"/>
    </source>
</evidence>
<dbReference type="GO" id="GO:0012505">
    <property type="term" value="C:endomembrane system"/>
    <property type="evidence" value="ECO:0007669"/>
    <property type="project" value="UniProtKB-SubCell"/>
</dbReference>
<dbReference type="SUPFAM" id="SSF103473">
    <property type="entry name" value="MFS general substrate transporter"/>
    <property type="match status" value="1"/>
</dbReference>
<keyword evidence="6 8" id="KW-0472">Membrane</keyword>
<dbReference type="InterPro" id="IPR011701">
    <property type="entry name" value="MFS"/>
</dbReference>
<feature type="transmembrane region" description="Helical" evidence="8">
    <location>
        <begin position="376"/>
        <end position="395"/>
    </location>
</feature>
<evidence type="ECO:0000256" key="6">
    <source>
        <dbReference type="ARBA" id="ARBA00023136"/>
    </source>
</evidence>
<feature type="region of interest" description="Disordered" evidence="7">
    <location>
        <begin position="1"/>
        <end position="29"/>
    </location>
</feature>
<dbReference type="EMBL" id="CAJVPQ010003471">
    <property type="protein sequence ID" value="CAG8628657.1"/>
    <property type="molecule type" value="Genomic_DNA"/>
</dbReference>
<evidence type="ECO:0000256" key="3">
    <source>
        <dbReference type="ARBA" id="ARBA00022448"/>
    </source>
</evidence>
<evidence type="ECO:0000259" key="9">
    <source>
        <dbReference type="PROSITE" id="PS50850"/>
    </source>
</evidence>
<evidence type="ECO:0000256" key="5">
    <source>
        <dbReference type="ARBA" id="ARBA00022989"/>
    </source>
</evidence>
<proteinExistence type="inferred from homology"/>
<feature type="transmembrane region" description="Helical" evidence="8">
    <location>
        <begin position="114"/>
        <end position="133"/>
    </location>
</feature>
<feature type="transmembrane region" description="Helical" evidence="8">
    <location>
        <begin position="200"/>
        <end position="222"/>
    </location>
</feature>
<comment type="caution">
    <text evidence="10">The sequence shown here is derived from an EMBL/GenBank/DDBJ whole genome shotgun (WGS) entry which is preliminary data.</text>
</comment>
<evidence type="ECO:0000256" key="8">
    <source>
        <dbReference type="SAM" id="Phobius"/>
    </source>
</evidence>
<dbReference type="Pfam" id="PF07690">
    <property type="entry name" value="MFS_1"/>
    <property type="match status" value="1"/>
</dbReference>
<feature type="transmembrane region" description="Helical" evidence="8">
    <location>
        <begin position="238"/>
        <end position="259"/>
    </location>
</feature>
<evidence type="ECO:0000256" key="4">
    <source>
        <dbReference type="ARBA" id="ARBA00022692"/>
    </source>
</evidence>
<feature type="transmembrane region" description="Helical" evidence="8">
    <location>
        <begin position="172"/>
        <end position="194"/>
    </location>
</feature>
<dbReference type="FunFam" id="1.20.1720.10:FF:000013">
    <property type="entry name" value="Related to multidrug resistance proteins"/>
    <property type="match status" value="1"/>
</dbReference>